<dbReference type="STRING" id="1121395.SAMN02745215_04400"/>
<dbReference type="InterPro" id="IPR025143">
    <property type="entry name" value="DUF4083"/>
</dbReference>
<dbReference type="Pfam" id="PF13314">
    <property type="entry name" value="DUF4083"/>
    <property type="match status" value="1"/>
</dbReference>
<reference evidence="3" key="1">
    <citation type="submission" date="2016-12" db="EMBL/GenBank/DDBJ databases">
        <authorList>
            <person name="Varghese N."/>
            <person name="Submissions S."/>
        </authorList>
    </citation>
    <scope>NUCLEOTIDE SEQUENCE [LARGE SCALE GENOMIC DNA]</scope>
    <source>
        <strain evidence="3">DSM 11544</strain>
    </source>
</reference>
<dbReference type="EMBL" id="FRDN01000015">
    <property type="protein sequence ID" value="SHN85261.1"/>
    <property type="molecule type" value="Genomic_DNA"/>
</dbReference>
<evidence type="ECO:0000256" key="1">
    <source>
        <dbReference type="SAM" id="Phobius"/>
    </source>
</evidence>
<organism evidence="2 3">
    <name type="scientific">Desulfitobacterium chlororespirans DSM 11544</name>
    <dbReference type="NCBI Taxonomy" id="1121395"/>
    <lineage>
        <taxon>Bacteria</taxon>
        <taxon>Bacillati</taxon>
        <taxon>Bacillota</taxon>
        <taxon>Clostridia</taxon>
        <taxon>Eubacteriales</taxon>
        <taxon>Desulfitobacteriaceae</taxon>
        <taxon>Desulfitobacterium</taxon>
    </lineage>
</organism>
<sequence length="64" mass="7474">MNPIHTDFTLLIQTISFLVLVLIIGLLISIPFVLRKRKKDQEILGKLDRVIDILEREKNNSNHH</sequence>
<name>A0A1M7UQE3_9FIRM</name>
<keyword evidence="1" id="KW-1133">Transmembrane helix</keyword>
<evidence type="ECO:0000313" key="2">
    <source>
        <dbReference type="EMBL" id="SHN85261.1"/>
    </source>
</evidence>
<evidence type="ECO:0008006" key="4">
    <source>
        <dbReference type="Google" id="ProtNLM"/>
    </source>
</evidence>
<protein>
    <recommendedName>
        <fullName evidence="4">DUF4083 domain-containing protein</fullName>
    </recommendedName>
</protein>
<proteinExistence type="predicted"/>
<dbReference type="RefSeq" id="WP_072774573.1">
    <property type="nucleotide sequence ID" value="NZ_FRDN01000015.1"/>
</dbReference>
<dbReference type="AlphaFoldDB" id="A0A1M7UQE3"/>
<dbReference type="Proteomes" id="UP000184010">
    <property type="component" value="Unassembled WGS sequence"/>
</dbReference>
<feature type="transmembrane region" description="Helical" evidence="1">
    <location>
        <begin position="12"/>
        <end position="34"/>
    </location>
</feature>
<accession>A0A1M7UQE3</accession>
<keyword evidence="1" id="KW-0812">Transmembrane</keyword>
<evidence type="ECO:0000313" key="3">
    <source>
        <dbReference type="Proteomes" id="UP000184010"/>
    </source>
</evidence>
<keyword evidence="1" id="KW-0472">Membrane</keyword>
<keyword evidence="3" id="KW-1185">Reference proteome</keyword>
<gene>
    <name evidence="2" type="ORF">SAMN02745215_04400</name>
</gene>